<name>A0AAN0M1B3_9RHOB</name>
<dbReference type="Pfam" id="PF01042">
    <property type="entry name" value="Ribonuc_L-PSP"/>
    <property type="match status" value="1"/>
</dbReference>
<reference evidence="2 3" key="1">
    <citation type="submission" date="2024-04" db="EMBL/GenBank/DDBJ databases">
        <title>Phylogenomic analyses of a clade within the roseobacter group suggest taxonomic reassignments of species of the genera Aestuariivita, Citreicella, Loktanella, Nautella, Pelagibaca, Ruegeria, Thalassobius, Thiobacimonas and Tropicibacter, and the proposal o.</title>
        <authorList>
            <person name="Jeon C.O."/>
        </authorList>
    </citation>
    <scope>NUCLEOTIDE SEQUENCE [LARGE SCALE GENOMIC DNA]</scope>
    <source>
        <strain evidence="2 3">G8-12</strain>
    </source>
</reference>
<feature type="domain" description="NADP-dependent oxidoreductase" evidence="1">
    <location>
        <begin position="18"/>
        <end position="315"/>
    </location>
</feature>
<organism evidence="2 3">
    <name type="scientific">Yoonia algicola</name>
    <dbReference type="NCBI Taxonomy" id="3137368"/>
    <lineage>
        <taxon>Bacteria</taxon>
        <taxon>Pseudomonadati</taxon>
        <taxon>Pseudomonadota</taxon>
        <taxon>Alphaproteobacteria</taxon>
        <taxon>Rhodobacterales</taxon>
        <taxon>Paracoccaceae</taxon>
        <taxon>Yoonia</taxon>
    </lineage>
</organism>
<keyword evidence="3" id="KW-1185">Reference proteome</keyword>
<evidence type="ECO:0000313" key="2">
    <source>
        <dbReference type="EMBL" id="WZU62863.1"/>
    </source>
</evidence>
<gene>
    <name evidence="2" type="ORF">AABB28_13440</name>
</gene>
<protein>
    <submittedName>
        <fullName evidence="2">Aldo/keto reductase</fullName>
    </submittedName>
</protein>
<dbReference type="Gene3D" id="3.30.1330.40">
    <property type="entry name" value="RutC-like"/>
    <property type="match status" value="1"/>
</dbReference>
<dbReference type="AlphaFoldDB" id="A0AAN0M1B3"/>
<proteinExistence type="predicted"/>
<accession>A0AAN0M1B3</accession>
<evidence type="ECO:0000313" key="3">
    <source>
        <dbReference type="Proteomes" id="UP001451782"/>
    </source>
</evidence>
<dbReference type="InterPro" id="IPR035959">
    <property type="entry name" value="RutC-like_sf"/>
</dbReference>
<dbReference type="InterPro" id="IPR036812">
    <property type="entry name" value="NAD(P)_OxRdtase_dom_sf"/>
</dbReference>
<dbReference type="PANTHER" id="PTHR43147">
    <property type="entry name" value="PROTEIN TAS"/>
    <property type="match status" value="1"/>
</dbReference>
<sequence length="496" mass="54003">MRTNLEKAQIGQNVPIRRLVTGLWQMADQERDGKTYDLDAAAQALVEYARDGFDSFDMADHYGSAEIVAGMAHKALRDAGEPTPTILTKWCPAPGPMSEATVRRGVETALEQLDLPAVDVMQFHWWRYESSEYLTALGHLMRLREEGLIREIGLTNFDASHLNLVLKEGIAVGSNQVCFSLLDRRAAGALSDVAAANGVSILAFGTLCGGFLSDKWLGAPEPAKIDDWSRMKYKRFIDASGGWGKFQSLLTALERLARKYEVSISNIATAWTLNHRAITATIIGARLGEAEHRNDNKKALNLQLDAQDLTAIEDVVNSMPAIPGDCGDEYRKPPFLTASGDLSHHLATMPAVFPVVQSTVRPERTLAESVSIWEEKAGFSRAIRSGNRISVSGTTATGNEGNPVALGDPGAQTTFILDKISAALEALGGTLGDVTRTRIYLRNEADWQAVSAVHASYFKDIRPANTMIAGILLIGPYDVEIEVEADLFDGESVSRD</sequence>
<dbReference type="Pfam" id="PF00248">
    <property type="entry name" value="Aldo_ket_red"/>
    <property type="match status" value="1"/>
</dbReference>
<evidence type="ECO:0000259" key="1">
    <source>
        <dbReference type="Pfam" id="PF00248"/>
    </source>
</evidence>
<dbReference type="InterPro" id="IPR023210">
    <property type="entry name" value="NADP_OxRdtase_dom"/>
</dbReference>
<dbReference type="EMBL" id="CP151762">
    <property type="protein sequence ID" value="WZU62863.1"/>
    <property type="molecule type" value="Genomic_DNA"/>
</dbReference>
<dbReference type="SUPFAM" id="SSF55298">
    <property type="entry name" value="YjgF-like"/>
    <property type="match status" value="1"/>
</dbReference>
<dbReference type="PANTHER" id="PTHR43147:SF2">
    <property type="entry name" value="NADP-DEPENDENT OXIDOREDUCTASE DOMAIN-CONTAINING PROTEIN"/>
    <property type="match status" value="1"/>
</dbReference>
<dbReference type="Gene3D" id="3.20.20.100">
    <property type="entry name" value="NADP-dependent oxidoreductase domain"/>
    <property type="match status" value="1"/>
</dbReference>
<dbReference type="CDD" id="cd19101">
    <property type="entry name" value="AKR_unchar"/>
    <property type="match status" value="1"/>
</dbReference>
<dbReference type="InterPro" id="IPR006175">
    <property type="entry name" value="YjgF/YER057c/UK114"/>
</dbReference>
<dbReference type="CDD" id="cd06154">
    <property type="entry name" value="YjgF_YER057c_UK114_like_6"/>
    <property type="match status" value="1"/>
</dbReference>
<dbReference type="RefSeq" id="WP_342069259.1">
    <property type="nucleotide sequence ID" value="NZ_CP151762.1"/>
</dbReference>
<dbReference type="SUPFAM" id="SSF51430">
    <property type="entry name" value="NAD(P)-linked oxidoreductase"/>
    <property type="match status" value="1"/>
</dbReference>
<dbReference type="Proteomes" id="UP001451782">
    <property type="component" value="Chromosome"/>
</dbReference>
<dbReference type="KEGG" id="yag:AABB28_13440"/>